<dbReference type="Proteomes" id="UP000182998">
    <property type="component" value="Unassembled WGS sequence"/>
</dbReference>
<accession>A0A098GEQ3</accession>
<comment type="similarity">
    <text evidence="1">Belongs to the bacterial solute-binding protein 3 family.</text>
</comment>
<dbReference type="SUPFAM" id="SSF53850">
    <property type="entry name" value="Periplasmic binding protein-like II"/>
    <property type="match status" value="1"/>
</dbReference>
<reference evidence="7 9" key="3">
    <citation type="submission" date="2016-10" db="EMBL/GenBank/DDBJ databases">
        <authorList>
            <person name="Varghese N."/>
            <person name="Submissions S."/>
        </authorList>
    </citation>
    <scope>NUCLEOTIDE SEQUENCE [LARGE SCALE GENOMIC DNA]</scope>
    <source>
        <strain evidence="7 9">ATCC 33218</strain>
    </source>
</reference>
<evidence type="ECO:0000256" key="3">
    <source>
        <dbReference type="SAM" id="SignalP"/>
    </source>
</evidence>
<evidence type="ECO:0000313" key="9">
    <source>
        <dbReference type="Proteomes" id="UP000182998"/>
    </source>
</evidence>
<feature type="signal peptide" evidence="3">
    <location>
        <begin position="1"/>
        <end position="20"/>
    </location>
</feature>
<dbReference type="GO" id="GO:0016020">
    <property type="term" value="C:membrane"/>
    <property type="evidence" value="ECO:0007669"/>
    <property type="project" value="InterPro"/>
</dbReference>
<dbReference type="Gene3D" id="3.40.190.10">
    <property type="entry name" value="Periplasmic binding protein-like II"/>
    <property type="match status" value="2"/>
</dbReference>
<evidence type="ECO:0000313" key="6">
    <source>
        <dbReference type="EMBL" id="CEG59966.1"/>
    </source>
</evidence>
<dbReference type="PANTHER" id="PTHR35936">
    <property type="entry name" value="MEMBRANE-BOUND LYTIC MUREIN TRANSGLYCOSYLASE F"/>
    <property type="match status" value="1"/>
</dbReference>
<feature type="chain" id="PRO_5009750737" evidence="3">
    <location>
        <begin position="21"/>
        <end position="243"/>
    </location>
</feature>
<name>A0A098GEQ3_LEGMI</name>
<feature type="domain" description="Ionotropic glutamate receptor C-terminal" evidence="5">
    <location>
        <begin position="24"/>
        <end position="243"/>
    </location>
</feature>
<dbReference type="GO" id="GO:0015276">
    <property type="term" value="F:ligand-gated monoatomic ion channel activity"/>
    <property type="evidence" value="ECO:0007669"/>
    <property type="project" value="InterPro"/>
</dbReference>
<keyword evidence="9" id="KW-1185">Reference proteome</keyword>
<reference evidence="6" key="1">
    <citation type="submission" date="2014-09" db="EMBL/GenBank/DDBJ databases">
        <authorList>
            <person name="GOMEZ-VALERO Laura"/>
        </authorList>
    </citation>
    <scope>NUCLEOTIDE SEQUENCE</scope>
    <source>
        <strain evidence="6">ATCC33218</strain>
    </source>
</reference>
<dbReference type="EMBL" id="LN614830">
    <property type="protein sequence ID" value="CEG59966.1"/>
    <property type="molecule type" value="Genomic_DNA"/>
</dbReference>
<organism evidence="6 8">
    <name type="scientific">Legionella micdadei</name>
    <name type="common">Tatlockia micdadei</name>
    <dbReference type="NCBI Taxonomy" id="451"/>
    <lineage>
        <taxon>Bacteria</taxon>
        <taxon>Pseudomonadati</taxon>
        <taxon>Pseudomonadota</taxon>
        <taxon>Gammaproteobacteria</taxon>
        <taxon>Legionellales</taxon>
        <taxon>Legionellaceae</taxon>
        <taxon>Legionella</taxon>
    </lineage>
</organism>
<dbReference type="KEGG" id="tmc:LMI_0637"/>
<evidence type="ECO:0000256" key="1">
    <source>
        <dbReference type="ARBA" id="ARBA00010333"/>
    </source>
</evidence>
<dbReference type="HOGENOM" id="CLU_064076_1_2_6"/>
<reference evidence="8" key="2">
    <citation type="submission" date="2014-09" db="EMBL/GenBank/DDBJ databases">
        <authorList>
            <person name="Gomez-Valero L."/>
        </authorList>
    </citation>
    <scope>NUCLEOTIDE SEQUENCE [LARGE SCALE GENOMIC DNA]</scope>
    <source>
        <strain evidence="8">ATCC33218</strain>
    </source>
</reference>
<dbReference type="Pfam" id="PF00497">
    <property type="entry name" value="SBP_bac_3"/>
    <property type="match status" value="1"/>
</dbReference>
<dbReference type="SMART" id="SM00079">
    <property type="entry name" value="PBPe"/>
    <property type="match status" value="1"/>
</dbReference>
<dbReference type="PATRIC" id="fig|451.8.peg.2349"/>
<dbReference type="SMART" id="SM00062">
    <property type="entry name" value="PBPb"/>
    <property type="match status" value="1"/>
</dbReference>
<feature type="domain" description="Solute-binding protein family 3/N-terminal" evidence="4">
    <location>
        <begin position="24"/>
        <end position="243"/>
    </location>
</feature>
<evidence type="ECO:0000313" key="8">
    <source>
        <dbReference type="Proteomes" id="UP000032414"/>
    </source>
</evidence>
<dbReference type="Proteomes" id="UP000032414">
    <property type="component" value="Chromosome I"/>
</dbReference>
<evidence type="ECO:0000259" key="4">
    <source>
        <dbReference type="SMART" id="SM00062"/>
    </source>
</evidence>
<gene>
    <name evidence="6" type="ORF">LMI_0637</name>
    <name evidence="7" type="ORF">SAMN02982997_02204</name>
</gene>
<dbReference type="RefSeq" id="WP_045098464.1">
    <property type="nucleotide sequence ID" value="NZ_CP020614.1"/>
</dbReference>
<protein>
    <submittedName>
        <fullName evidence="7">Polar amino acid transport system substrate-binding protein</fullName>
    </submittedName>
</protein>
<dbReference type="PANTHER" id="PTHR35936:SF19">
    <property type="entry name" value="AMINO-ACID-BINDING PROTEIN YXEM-RELATED"/>
    <property type="match status" value="1"/>
</dbReference>
<sequence length="243" mass="27124">MLRRLFLILFAYLFVPQLHAATESIRIAHRNNYPPFVYVKNGKSEGLMVDILREVAAKQKINIKFVPVPFAQVQKTLVDGQAEAIMPLAITAERRKIYDFSSPLVSTGGALFVKSPEPAPTNLARLAGKIVVTPKTGPFASYIQETAPDINLVITENYERSFDYILSGKADAAALNFQVGKTMIKKNFSGKVTVPRKMFTEFPLAVALKKGEHPGFLRRLNAGLSALRADGTLQWLYKKWKVR</sequence>
<dbReference type="OrthoDB" id="9768183at2"/>
<evidence type="ECO:0000259" key="5">
    <source>
        <dbReference type="SMART" id="SM00079"/>
    </source>
</evidence>
<dbReference type="STRING" id="451.B6N58_12185"/>
<evidence type="ECO:0000313" key="7">
    <source>
        <dbReference type="EMBL" id="SCY60411.1"/>
    </source>
</evidence>
<evidence type="ECO:0000256" key="2">
    <source>
        <dbReference type="ARBA" id="ARBA00022729"/>
    </source>
</evidence>
<dbReference type="EMBL" id="FMVN01000011">
    <property type="protein sequence ID" value="SCY60411.1"/>
    <property type="molecule type" value="Genomic_DNA"/>
</dbReference>
<keyword evidence="2 3" id="KW-0732">Signal</keyword>
<dbReference type="AlphaFoldDB" id="A0A098GEQ3"/>
<proteinExistence type="inferred from homology"/>
<dbReference type="InterPro" id="IPR001638">
    <property type="entry name" value="Solute-binding_3/MltF_N"/>
</dbReference>
<dbReference type="InterPro" id="IPR001320">
    <property type="entry name" value="Iontro_rcpt_C"/>
</dbReference>